<dbReference type="CDD" id="cd11484">
    <property type="entry name" value="SLC-NCS1sbd_CobB-like"/>
    <property type="match status" value="1"/>
</dbReference>
<dbReference type="PANTHER" id="PTHR30569">
    <property type="entry name" value="CYTOSINE TRANSPORTER CODB"/>
    <property type="match status" value="1"/>
</dbReference>
<evidence type="ECO:0000256" key="3">
    <source>
        <dbReference type="ARBA" id="ARBA00022692"/>
    </source>
</evidence>
<comment type="similarity">
    <text evidence="2">Belongs to the purine-cytosine permease (2.A.39) family.</text>
</comment>
<dbReference type="GO" id="GO:0005886">
    <property type="term" value="C:plasma membrane"/>
    <property type="evidence" value="ECO:0007669"/>
    <property type="project" value="TreeGrafter"/>
</dbReference>
<dbReference type="RefSeq" id="WP_006729036.1">
    <property type="nucleotide sequence ID" value="NZ_CP045664.1"/>
</dbReference>
<feature type="transmembrane region" description="Helical" evidence="6">
    <location>
        <begin position="237"/>
        <end position="262"/>
    </location>
</feature>
<feature type="transmembrane region" description="Helical" evidence="6">
    <location>
        <begin position="67"/>
        <end position="88"/>
    </location>
</feature>
<comment type="subcellular location">
    <subcellularLocation>
        <location evidence="1">Membrane</location>
        <topology evidence="1">Multi-pass membrane protein</topology>
    </subcellularLocation>
</comment>
<keyword evidence="5 6" id="KW-0472">Membrane</keyword>
<evidence type="ECO:0000256" key="2">
    <source>
        <dbReference type="ARBA" id="ARBA00008974"/>
    </source>
</evidence>
<sequence length="419" mass="45424">MKNYFGKISQPDQSRANEIDQEYAHSRVKGNRKNFWQMLVIMVGFTYFSPSMTAGGHLGLGLNLSQFIIAVILGNLFLAIYTGCLAYIGQHTGMNLDLLARQTFGNKGAHLASFVIGITQTGWFGVGVAMFAIPVAAFYHLNVYLLVLIMGFLMTLTSVKGIKALSIFGIIAVPLITVLGFYSVYLSFHTSGSLQNMFSNHPLKPLSMAMALSIVIGNFISGGTSTPNFTRFSKNSIGAISATVIAFFVGNIFMFIFGATGAAAFGKADIFDTLIMQGLAIPAILSLGLNIWSTNNNALYASGISLANITNNSMKLMTMIAGTIGTLLSIFLFEHFTTYLSLLSSLIPPIGSIIVVDYFMHRSNYKTEECQINYNLSALCPIFIGAFVGCVIKIGIPPINSLIAAIISYLLLQYIKINK</sequence>
<evidence type="ECO:0000256" key="1">
    <source>
        <dbReference type="ARBA" id="ARBA00004141"/>
    </source>
</evidence>
<organism evidence="7 8">
    <name type="scientific">Lactobacillus iners</name>
    <dbReference type="NCBI Taxonomy" id="147802"/>
    <lineage>
        <taxon>Bacteria</taxon>
        <taxon>Bacillati</taxon>
        <taxon>Bacillota</taxon>
        <taxon>Bacilli</taxon>
        <taxon>Lactobacillales</taxon>
        <taxon>Lactobacillaceae</taxon>
        <taxon>Lactobacillus</taxon>
    </lineage>
</organism>
<protein>
    <submittedName>
        <fullName evidence="7">Cytosine permease</fullName>
    </submittedName>
</protein>
<gene>
    <name evidence="7" type="primary">codB</name>
    <name evidence="7" type="ORF">G6Z83_02225</name>
</gene>
<evidence type="ECO:0000256" key="4">
    <source>
        <dbReference type="ARBA" id="ARBA00022989"/>
    </source>
</evidence>
<evidence type="ECO:0000256" key="5">
    <source>
        <dbReference type="ARBA" id="ARBA00023136"/>
    </source>
</evidence>
<evidence type="ECO:0000313" key="7">
    <source>
        <dbReference type="EMBL" id="QIH23557.1"/>
    </source>
</evidence>
<feature type="transmembrane region" description="Helical" evidence="6">
    <location>
        <begin position="314"/>
        <end position="333"/>
    </location>
</feature>
<dbReference type="GO" id="GO:0015209">
    <property type="term" value="F:cytosine transmembrane transporter activity"/>
    <property type="evidence" value="ECO:0007669"/>
    <property type="project" value="InterPro"/>
</dbReference>
<dbReference type="InterPro" id="IPR001248">
    <property type="entry name" value="Pur-cyt_permease"/>
</dbReference>
<proteinExistence type="inferred from homology"/>
<evidence type="ECO:0000256" key="6">
    <source>
        <dbReference type="SAM" id="Phobius"/>
    </source>
</evidence>
<feature type="transmembrane region" description="Helical" evidence="6">
    <location>
        <begin position="339"/>
        <end position="360"/>
    </location>
</feature>
<keyword evidence="4 6" id="KW-1133">Transmembrane helix</keyword>
<evidence type="ECO:0000313" key="8">
    <source>
        <dbReference type="Proteomes" id="UP000501676"/>
    </source>
</evidence>
<name>A0A6G7B7W4_9LACO</name>
<dbReference type="Proteomes" id="UP000501676">
    <property type="component" value="Chromosome"/>
</dbReference>
<dbReference type="AlphaFoldDB" id="A0A6G7B7W4"/>
<feature type="transmembrane region" description="Helical" evidence="6">
    <location>
        <begin position="109"/>
        <end position="133"/>
    </location>
</feature>
<feature type="transmembrane region" description="Helical" evidence="6">
    <location>
        <begin position="372"/>
        <end position="392"/>
    </location>
</feature>
<dbReference type="InterPro" id="IPR030191">
    <property type="entry name" value="CodB"/>
</dbReference>
<feature type="transmembrane region" description="Helical" evidence="6">
    <location>
        <begin position="139"/>
        <end position="157"/>
    </location>
</feature>
<feature type="transmembrane region" description="Helical" evidence="6">
    <location>
        <begin position="206"/>
        <end position="225"/>
    </location>
</feature>
<dbReference type="PANTHER" id="PTHR30569:SF0">
    <property type="entry name" value="CYTOSINE PERMEASE"/>
    <property type="match status" value="1"/>
</dbReference>
<feature type="transmembrane region" description="Helical" evidence="6">
    <location>
        <begin position="398"/>
        <end position="415"/>
    </location>
</feature>
<dbReference type="Pfam" id="PF02133">
    <property type="entry name" value="Transp_cyt_pur"/>
    <property type="match status" value="1"/>
</dbReference>
<feature type="transmembrane region" description="Helical" evidence="6">
    <location>
        <begin position="164"/>
        <end position="186"/>
    </location>
</feature>
<accession>A0A6G7B7W4</accession>
<reference evidence="7 8" key="1">
    <citation type="submission" date="2020-02" db="EMBL/GenBank/DDBJ databases">
        <title>Complete genome sequences of six Lactobacillus iners strains isolated from the human vagina.</title>
        <authorList>
            <person name="France M.T."/>
            <person name="Rutt L."/>
            <person name="Narina S."/>
            <person name="Arbaugh S."/>
            <person name="Humphrys M.S."/>
            <person name="Ma B."/>
            <person name="Hayward M.R."/>
            <person name="Relman D."/>
            <person name="Kwon D.S."/>
            <person name="Ravel J."/>
        </authorList>
    </citation>
    <scope>NUCLEOTIDE SEQUENCE [LARGE SCALE GENOMIC DNA]</scope>
    <source>
        <strain evidence="7 8">C0210C1</strain>
    </source>
</reference>
<keyword evidence="3 6" id="KW-0812">Transmembrane</keyword>
<dbReference type="EMBL" id="CP049228">
    <property type="protein sequence ID" value="QIH23557.1"/>
    <property type="molecule type" value="Genomic_DNA"/>
</dbReference>
<feature type="transmembrane region" description="Helical" evidence="6">
    <location>
        <begin position="35"/>
        <end position="55"/>
    </location>
</feature>
<feature type="transmembrane region" description="Helical" evidence="6">
    <location>
        <begin position="274"/>
        <end position="293"/>
    </location>
</feature>
<dbReference type="Gene3D" id="1.10.4160.10">
    <property type="entry name" value="Hydantoin permease"/>
    <property type="match status" value="1"/>
</dbReference>
<dbReference type="NCBIfam" id="NF008241">
    <property type="entry name" value="PRK11017.1"/>
    <property type="match status" value="1"/>
</dbReference>